<dbReference type="Proteomes" id="UP000035955">
    <property type="component" value="Unassembled WGS sequence"/>
</dbReference>
<dbReference type="InterPro" id="IPR023214">
    <property type="entry name" value="HAD_sf"/>
</dbReference>
<keyword evidence="4 6" id="KW-1133">Transmembrane helix</keyword>
<dbReference type="NCBIfam" id="NF006088">
    <property type="entry name" value="PRK08238.1"/>
    <property type="match status" value="1"/>
</dbReference>
<comment type="subcellular location">
    <subcellularLocation>
        <location evidence="1">Membrane</location>
        <topology evidence="1">Multi-pass membrane protein</topology>
    </subcellularLocation>
</comment>
<dbReference type="Pfam" id="PF01040">
    <property type="entry name" value="UbiA"/>
    <property type="match status" value="1"/>
</dbReference>
<feature type="transmembrane region" description="Helical" evidence="6">
    <location>
        <begin position="230"/>
        <end position="250"/>
    </location>
</feature>
<reference evidence="7 8" key="1">
    <citation type="submission" date="2015-03" db="EMBL/GenBank/DDBJ databases">
        <title>Genome sequencing of Methylobacterium variabile DSM 16961.</title>
        <authorList>
            <person name="Chaudhry V."/>
            <person name="Patil P.B."/>
        </authorList>
    </citation>
    <scope>NUCLEOTIDE SEQUENCE [LARGE SCALE GENOMIC DNA]</scope>
    <source>
        <strain evidence="7 8">DSM 16961</strain>
    </source>
</reference>
<dbReference type="InterPro" id="IPR039653">
    <property type="entry name" value="Prenyltransferase"/>
</dbReference>
<dbReference type="GO" id="GO:0016765">
    <property type="term" value="F:transferase activity, transferring alkyl or aryl (other than methyl) groups"/>
    <property type="evidence" value="ECO:0007669"/>
    <property type="project" value="InterPro"/>
</dbReference>
<dbReference type="PANTHER" id="PTHR11048:SF5">
    <property type="entry name" value="DECAPRENYL-PHOSPHATE PHOSPHORIBOSYLTRANSFERASE"/>
    <property type="match status" value="1"/>
</dbReference>
<dbReference type="InterPro" id="IPR044878">
    <property type="entry name" value="UbiA_sf"/>
</dbReference>
<protein>
    <recommendedName>
        <fullName evidence="9">Prenyltransferase</fullName>
    </recommendedName>
</protein>
<evidence type="ECO:0000256" key="6">
    <source>
        <dbReference type="SAM" id="Phobius"/>
    </source>
</evidence>
<dbReference type="Pfam" id="PF12710">
    <property type="entry name" value="HAD"/>
    <property type="match status" value="1"/>
</dbReference>
<proteinExistence type="predicted"/>
<sequence>MSVASAAILDEPAVDIPLVVDVDGTLIKSDLLYESALQFLARFPLEAWRLPHWLMTHGKAGLKVRLAERADPQVATIPLRDETVALIRDAHEAGRRVYLASASDGRLVEALARRVGGIAGVFTTDRSVNLAGDDKARRLVAELGDRGFDYVGDAPVDFPVWGSARKVLAVSHSGSFSRQLRHAFPDAQVVATASTRPRDVLRALRPHQWSKNTLVFVGLIAGHHFDAQSILAALIAFACFCMAASSAYLINDLLDLPADRAHPRKSRRPLASGAVPIMVGVVLAALLGIGAFVLSALLPVKFSLVLFAYIATTLAYSFYLKRKMMVDIVVLGGLYALRVLGGLVALELSHAPWLLMFSLFLFTSLAIVKRCSELTAKRGAGKAKLAGRGYSSEDLRVLVPFGAAAGYGSVLVFALYMSSPEVRTLYTHPDRLWLICPLLVYWISRMFLLSNRAQLHDDPVVYALTDRISLATGACVAAVLAISI</sequence>
<evidence type="ECO:0000256" key="2">
    <source>
        <dbReference type="ARBA" id="ARBA00022475"/>
    </source>
</evidence>
<evidence type="ECO:0000313" key="7">
    <source>
        <dbReference type="EMBL" id="KMO40901.1"/>
    </source>
</evidence>
<feature type="transmembrane region" description="Helical" evidence="6">
    <location>
        <begin position="431"/>
        <end position="448"/>
    </location>
</feature>
<name>A0A0J6VNW9_9HYPH</name>
<dbReference type="GO" id="GO:0005886">
    <property type="term" value="C:plasma membrane"/>
    <property type="evidence" value="ECO:0007669"/>
    <property type="project" value="TreeGrafter"/>
</dbReference>
<dbReference type="Gene3D" id="1.10.357.140">
    <property type="entry name" value="UbiA prenyltransferase"/>
    <property type="match status" value="1"/>
</dbReference>
<organism evidence="7 8">
    <name type="scientific">Methylobacterium variabile</name>
    <dbReference type="NCBI Taxonomy" id="298794"/>
    <lineage>
        <taxon>Bacteria</taxon>
        <taxon>Pseudomonadati</taxon>
        <taxon>Pseudomonadota</taxon>
        <taxon>Alphaproteobacteria</taxon>
        <taxon>Hyphomicrobiales</taxon>
        <taxon>Methylobacteriaceae</taxon>
        <taxon>Methylobacterium</taxon>
    </lineage>
</organism>
<dbReference type="PANTHER" id="PTHR11048">
    <property type="entry name" value="PRENYLTRANSFERASES"/>
    <property type="match status" value="1"/>
</dbReference>
<dbReference type="EMBL" id="LABY01000040">
    <property type="protein sequence ID" value="KMO40901.1"/>
    <property type="molecule type" value="Genomic_DNA"/>
</dbReference>
<evidence type="ECO:0000256" key="3">
    <source>
        <dbReference type="ARBA" id="ARBA00022692"/>
    </source>
</evidence>
<evidence type="ECO:0000256" key="4">
    <source>
        <dbReference type="ARBA" id="ARBA00022989"/>
    </source>
</evidence>
<dbReference type="CDD" id="cd13963">
    <property type="entry name" value="PT_UbiA_2"/>
    <property type="match status" value="1"/>
</dbReference>
<evidence type="ECO:0008006" key="9">
    <source>
        <dbReference type="Google" id="ProtNLM"/>
    </source>
</evidence>
<feature type="transmembrane region" description="Helical" evidence="6">
    <location>
        <begin position="300"/>
        <end position="319"/>
    </location>
</feature>
<dbReference type="InterPro" id="IPR036412">
    <property type="entry name" value="HAD-like_sf"/>
</dbReference>
<keyword evidence="5 6" id="KW-0472">Membrane</keyword>
<evidence type="ECO:0000256" key="1">
    <source>
        <dbReference type="ARBA" id="ARBA00004141"/>
    </source>
</evidence>
<accession>A0A0J6VNW9</accession>
<dbReference type="InterPro" id="IPR000537">
    <property type="entry name" value="UbiA_prenyltransferase"/>
</dbReference>
<dbReference type="Gene3D" id="3.40.50.1000">
    <property type="entry name" value="HAD superfamily/HAD-like"/>
    <property type="match status" value="1"/>
</dbReference>
<evidence type="ECO:0000313" key="8">
    <source>
        <dbReference type="Proteomes" id="UP000035955"/>
    </source>
</evidence>
<dbReference type="GO" id="GO:0009247">
    <property type="term" value="P:glycolipid biosynthetic process"/>
    <property type="evidence" value="ECO:0007669"/>
    <property type="project" value="TreeGrafter"/>
</dbReference>
<keyword evidence="2" id="KW-1003">Cell membrane</keyword>
<gene>
    <name evidence="7" type="ORF">VQ02_06935</name>
</gene>
<dbReference type="AlphaFoldDB" id="A0A0J6VNW9"/>
<feature type="transmembrane region" description="Helical" evidence="6">
    <location>
        <begin position="326"/>
        <end position="345"/>
    </location>
</feature>
<feature type="transmembrane region" description="Helical" evidence="6">
    <location>
        <begin position="270"/>
        <end position="294"/>
    </location>
</feature>
<evidence type="ECO:0000256" key="5">
    <source>
        <dbReference type="ARBA" id="ARBA00023136"/>
    </source>
</evidence>
<dbReference type="RefSeq" id="WP_048443425.1">
    <property type="nucleotide sequence ID" value="NZ_LABY01000040.1"/>
</dbReference>
<dbReference type="PATRIC" id="fig|298794.3.peg.5589"/>
<feature type="transmembrane region" description="Helical" evidence="6">
    <location>
        <begin position="397"/>
        <end position="419"/>
    </location>
</feature>
<keyword evidence="8" id="KW-1185">Reference proteome</keyword>
<dbReference type="SUPFAM" id="SSF56784">
    <property type="entry name" value="HAD-like"/>
    <property type="match status" value="1"/>
</dbReference>
<keyword evidence="3 6" id="KW-0812">Transmembrane</keyword>
<feature type="transmembrane region" description="Helical" evidence="6">
    <location>
        <begin position="351"/>
        <end position="368"/>
    </location>
</feature>
<comment type="caution">
    <text evidence="7">The sequence shown here is derived from an EMBL/GenBank/DDBJ whole genome shotgun (WGS) entry which is preliminary data.</text>
</comment>